<proteinExistence type="predicted"/>
<dbReference type="EnsemblPlants" id="AUR62017292-RA">
    <property type="protein sequence ID" value="AUR62017292-RA:cds"/>
    <property type="gene ID" value="AUR62017292"/>
</dbReference>
<keyword evidence="3" id="KW-1185">Reference proteome</keyword>
<protein>
    <recommendedName>
        <fullName evidence="1">Neprosin PEP catalytic domain-containing protein</fullName>
    </recommendedName>
</protein>
<reference evidence="2" key="1">
    <citation type="journal article" date="2017" name="Nature">
        <title>The genome of Chenopodium quinoa.</title>
        <authorList>
            <person name="Jarvis D.E."/>
            <person name="Ho Y.S."/>
            <person name="Lightfoot D.J."/>
            <person name="Schmoeckel S.M."/>
            <person name="Li B."/>
            <person name="Borm T.J.A."/>
            <person name="Ohyanagi H."/>
            <person name="Mineta K."/>
            <person name="Michell C.T."/>
            <person name="Saber N."/>
            <person name="Kharbatia N.M."/>
            <person name="Rupper R.R."/>
            <person name="Sharp A.R."/>
            <person name="Dally N."/>
            <person name="Boughton B.A."/>
            <person name="Woo Y.H."/>
            <person name="Gao G."/>
            <person name="Schijlen E.G.W.M."/>
            <person name="Guo X."/>
            <person name="Momin A.A."/>
            <person name="Negrao S."/>
            <person name="Al-Babili S."/>
            <person name="Gehring C."/>
            <person name="Roessner U."/>
            <person name="Jung C."/>
            <person name="Murphy K."/>
            <person name="Arold S.T."/>
            <person name="Gojobori T."/>
            <person name="van der Linden C.G."/>
            <person name="van Loo E.N."/>
            <person name="Jellen E.N."/>
            <person name="Maughan P.J."/>
            <person name="Tester M."/>
        </authorList>
    </citation>
    <scope>NUCLEOTIDE SEQUENCE [LARGE SCALE GENOMIC DNA]</scope>
    <source>
        <strain evidence="2">cv. PI 614886</strain>
    </source>
</reference>
<dbReference type="PANTHER" id="PTHR31589:SF110">
    <property type="entry name" value="PROTEIN, PUTATIVE (DUF239)-RELATED"/>
    <property type="match status" value="1"/>
</dbReference>
<dbReference type="Proteomes" id="UP000596660">
    <property type="component" value="Unplaced"/>
</dbReference>
<evidence type="ECO:0000313" key="3">
    <source>
        <dbReference type="Proteomes" id="UP000596660"/>
    </source>
</evidence>
<dbReference type="Gramene" id="AUR62017292-RA">
    <property type="protein sequence ID" value="AUR62017292-RA:cds"/>
    <property type="gene ID" value="AUR62017292"/>
</dbReference>
<accession>A0A803LQR3</accession>
<dbReference type="OMA" id="EFDHISR"/>
<dbReference type="AlphaFoldDB" id="A0A803LQR3"/>
<dbReference type="PROSITE" id="PS52045">
    <property type="entry name" value="NEPROSIN_PEP_CD"/>
    <property type="match status" value="1"/>
</dbReference>
<dbReference type="InterPro" id="IPR025521">
    <property type="entry name" value="Neprosin_propep"/>
</dbReference>
<name>A0A803LQR3_CHEQI</name>
<dbReference type="Pfam" id="PF03080">
    <property type="entry name" value="Neprosin"/>
    <property type="match status" value="1"/>
</dbReference>
<organism evidence="2 3">
    <name type="scientific">Chenopodium quinoa</name>
    <name type="common">Quinoa</name>
    <dbReference type="NCBI Taxonomy" id="63459"/>
    <lineage>
        <taxon>Eukaryota</taxon>
        <taxon>Viridiplantae</taxon>
        <taxon>Streptophyta</taxon>
        <taxon>Embryophyta</taxon>
        <taxon>Tracheophyta</taxon>
        <taxon>Spermatophyta</taxon>
        <taxon>Magnoliopsida</taxon>
        <taxon>eudicotyledons</taxon>
        <taxon>Gunneridae</taxon>
        <taxon>Pentapetalae</taxon>
        <taxon>Caryophyllales</taxon>
        <taxon>Chenopodiaceae</taxon>
        <taxon>Chenopodioideae</taxon>
        <taxon>Atripliceae</taxon>
        <taxon>Chenopodium</taxon>
    </lineage>
</organism>
<reference evidence="2" key="2">
    <citation type="submission" date="2021-03" db="UniProtKB">
        <authorList>
            <consortium name="EnsemblPlants"/>
        </authorList>
    </citation>
    <scope>IDENTIFICATION</scope>
</reference>
<dbReference type="InterPro" id="IPR004314">
    <property type="entry name" value="Neprosin"/>
</dbReference>
<evidence type="ECO:0000259" key="1">
    <source>
        <dbReference type="PROSITE" id="PS52045"/>
    </source>
</evidence>
<dbReference type="InterPro" id="IPR053168">
    <property type="entry name" value="Glutamic_endopeptidase"/>
</dbReference>
<dbReference type="Pfam" id="PF14365">
    <property type="entry name" value="Neprosin_AP"/>
    <property type="match status" value="1"/>
</dbReference>
<sequence length="371" mass="41848">MLMGLRWWLDDDLRPCDITTASGGRATGCASTVEIRWLGGELVTWSCETGRRAMDVKLVCLVALLLLLINHRAKGHRLTREELDYEKQFELLQKPSVKTIKNEYGDIYDCVDFYTQPAFDHPLLANHSFHPKMKPSTLAFEEESKISQDREFAVVQTPIPNAKYYYGAKVVLSVHNFNVSASQYSSAGVILNNGEETIQFGWTAGDSQVHCFNMLCPGFVNVNKDVPIDDVLEPISKRGGPIYILRFSIFKDPKDGNWWLTLGKENTLQGFWPKEIFTGLSMLATKVSFGGEAYGPVDQPLPPMGNGYLGIADPKYAAFCNSIVVLDENLKEDNDPHEIETYTDDSHYRVIDYGWTNRFGRIMFYGGTIPQ</sequence>
<dbReference type="PANTHER" id="PTHR31589">
    <property type="entry name" value="PROTEIN, PUTATIVE (DUF239)-RELATED-RELATED"/>
    <property type="match status" value="1"/>
</dbReference>
<feature type="domain" description="Neprosin PEP catalytic" evidence="1">
    <location>
        <begin position="145"/>
        <end position="371"/>
    </location>
</feature>
<evidence type="ECO:0000313" key="2">
    <source>
        <dbReference type="EnsemblPlants" id="AUR62017292-RA:cds"/>
    </source>
</evidence>